<reference evidence="1 2" key="1">
    <citation type="submission" date="2020-08" db="EMBL/GenBank/DDBJ databases">
        <title>Functional genomics of gut bacteria from endangered species of beetles.</title>
        <authorList>
            <person name="Carlos-Shanley C."/>
        </authorList>
    </citation>
    <scope>NUCLEOTIDE SEQUENCE [LARGE SCALE GENOMIC DNA]</scope>
    <source>
        <strain evidence="1 2">S00224</strain>
    </source>
</reference>
<evidence type="ECO:0000313" key="1">
    <source>
        <dbReference type="EMBL" id="MBB4837254.1"/>
    </source>
</evidence>
<name>A0A7W7JXN1_9SPHN</name>
<protein>
    <submittedName>
        <fullName evidence="1">Uncharacterized protein</fullName>
    </submittedName>
</protein>
<gene>
    <name evidence="1" type="ORF">HNP52_000305</name>
</gene>
<dbReference type="EMBL" id="JACHLN010000001">
    <property type="protein sequence ID" value="MBB4837254.1"/>
    <property type="molecule type" value="Genomic_DNA"/>
</dbReference>
<accession>A0A7W7JXN1</accession>
<comment type="caution">
    <text evidence="1">The sequence shown here is derived from an EMBL/GenBank/DDBJ whole genome shotgun (WGS) entry which is preliminary data.</text>
</comment>
<organism evidence="1 2">
    <name type="scientific">Sphingomonas kyeonggiensis</name>
    <dbReference type="NCBI Taxonomy" id="1268553"/>
    <lineage>
        <taxon>Bacteria</taxon>
        <taxon>Pseudomonadati</taxon>
        <taxon>Pseudomonadota</taxon>
        <taxon>Alphaproteobacteria</taxon>
        <taxon>Sphingomonadales</taxon>
        <taxon>Sphingomonadaceae</taxon>
        <taxon>Sphingomonas</taxon>
    </lineage>
</organism>
<dbReference type="RefSeq" id="WP_184161502.1">
    <property type="nucleotide sequence ID" value="NZ_JACHLN010000001.1"/>
</dbReference>
<dbReference type="AlphaFoldDB" id="A0A7W7JXN1"/>
<sequence>MPTNLVTDQNLLERLNAAARRGVSLQERRRQRVSFVYGNLPKGSAMTKMQVEKELERIDDTEGRR</sequence>
<keyword evidence="2" id="KW-1185">Reference proteome</keyword>
<dbReference type="Proteomes" id="UP000575241">
    <property type="component" value="Unassembled WGS sequence"/>
</dbReference>
<proteinExistence type="predicted"/>
<evidence type="ECO:0000313" key="2">
    <source>
        <dbReference type="Proteomes" id="UP000575241"/>
    </source>
</evidence>